<comment type="caution">
    <text evidence="2">The sequence shown here is derived from an EMBL/GenBank/DDBJ whole genome shotgun (WGS) entry which is preliminary data.</text>
</comment>
<proteinExistence type="predicted"/>
<reference evidence="2" key="1">
    <citation type="journal article" date="2014" name="Int. J. Syst. Evol. Microbiol.">
        <title>Complete genome sequence of Corynebacterium casei LMG S-19264T (=DSM 44701T), isolated from a smear-ripened cheese.</title>
        <authorList>
            <consortium name="US DOE Joint Genome Institute (JGI-PGF)"/>
            <person name="Walter F."/>
            <person name="Albersmeier A."/>
            <person name="Kalinowski J."/>
            <person name="Ruckert C."/>
        </authorList>
    </citation>
    <scope>NUCLEOTIDE SEQUENCE</scope>
    <source>
        <strain evidence="2">CGMCC 1.15290</strain>
    </source>
</reference>
<sequence length="790" mass="89695">MATPLLYGQYSTPAGKVVPVPASRYLTPRTFRLQTKDTLVSAADTVAATAQAMAFTRQIGKPGYSSYVLKAPSPGSEGAQAMANLKTPAFTIHGNILYNVDYRSYIDTPYAEQDIYYHTLQTYWDVVYKNQLPVRIYLTNRFSNSAFTRQFTDVSMNWNSGDYHNRLQQVLNAWPSPSLPFDSVNRLQHQLEQVQLEKLQMMQWLQSSETLQRLINIRERELWAARNPVNVDTIWNFEQWELPGLQKPSIPGQLPLPDYLKKRSPSGNYNQPPVNLPPSPAEDSAFRKKYQEVKKLVDSLQQQLPRLEKAAREGKQWLAIQQQNERMQVSRLASANEMQREVQARQIPDSALPPGYRFLWAVKSFSIGRTVVNYSELTAKNVSINGVRLEYNPSWYLAVAAGTIDYRFRDFIVKNAAAPPQHLYLVRVGRGQMNGNNIILTWYTGKKQLYNSSGNSGGQVTQPDYRLMGFSLEGNYKLGEATLLTAELAKSSLPYYHQAGVQKNNLFSGVTRFSEHTNEAYSLKVQTAVKATGTRVQAFYKVYGAAFQSFSLITTGMQQKAWMVKADQPFLRNRLLVTASLKKNDYSNPAANTGYQNNIVFKSVQATLRVPRWPVMMAGYYPSSQLTSLGNGAYTENLFYTMVANLSHYYNVKGVGMTSTAMYTRFYNKQADSGFVYANTTNLQATQQLFYQKLTCRSTAAIALGSDYNLYTWDNEMQYTILQWLKAGVGVKYNYQTQYNIKQFGYKSMVSVVIKKLGEIQLMADKGFIPGANRRLVANNTGRFSFFRIF</sequence>
<dbReference type="EMBL" id="BMIB01000003">
    <property type="protein sequence ID" value="GGH70841.1"/>
    <property type="molecule type" value="Genomic_DNA"/>
</dbReference>
<feature type="region of interest" description="Disordered" evidence="1">
    <location>
        <begin position="251"/>
        <end position="283"/>
    </location>
</feature>
<organism evidence="2 3">
    <name type="scientific">Filimonas zeae</name>
    <dbReference type="NCBI Taxonomy" id="1737353"/>
    <lineage>
        <taxon>Bacteria</taxon>
        <taxon>Pseudomonadati</taxon>
        <taxon>Bacteroidota</taxon>
        <taxon>Chitinophagia</taxon>
        <taxon>Chitinophagales</taxon>
        <taxon>Chitinophagaceae</taxon>
        <taxon>Filimonas</taxon>
    </lineage>
</organism>
<protein>
    <submittedName>
        <fullName evidence="2">Uncharacterized protein</fullName>
    </submittedName>
</protein>
<evidence type="ECO:0000256" key="1">
    <source>
        <dbReference type="SAM" id="MobiDB-lite"/>
    </source>
</evidence>
<accession>A0A917J043</accession>
<name>A0A917J043_9BACT</name>
<keyword evidence="3" id="KW-1185">Reference proteome</keyword>
<dbReference type="Proteomes" id="UP000627292">
    <property type="component" value="Unassembled WGS sequence"/>
</dbReference>
<gene>
    <name evidence="2" type="ORF">GCM10011379_29530</name>
</gene>
<reference evidence="2" key="2">
    <citation type="submission" date="2020-09" db="EMBL/GenBank/DDBJ databases">
        <authorList>
            <person name="Sun Q."/>
            <person name="Zhou Y."/>
        </authorList>
    </citation>
    <scope>NUCLEOTIDE SEQUENCE</scope>
    <source>
        <strain evidence="2">CGMCC 1.15290</strain>
    </source>
</reference>
<evidence type="ECO:0000313" key="3">
    <source>
        <dbReference type="Proteomes" id="UP000627292"/>
    </source>
</evidence>
<dbReference type="AlphaFoldDB" id="A0A917J043"/>
<evidence type="ECO:0000313" key="2">
    <source>
        <dbReference type="EMBL" id="GGH70841.1"/>
    </source>
</evidence>